<comment type="caution">
    <text evidence="2">The sequence shown here is derived from an EMBL/GenBank/DDBJ whole genome shotgun (WGS) entry which is preliminary data.</text>
</comment>
<keyword evidence="3" id="KW-1185">Reference proteome</keyword>
<dbReference type="PANTHER" id="PTHR12975:SF6">
    <property type="entry name" value="TRAFFICKING PROTEIN PARTICLE COMPLEX SUBUNIT 8"/>
    <property type="match status" value="1"/>
</dbReference>
<reference evidence="2 3" key="1">
    <citation type="submission" date="2021-06" db="EMBL/GenBank/DDBJ databases">
        <authorList>
            <person name="Palmer J.M."/>
        </authorList>
    </citation>
    <scope>NUCLEOTIDE SEQUENCE [LARGE SCALE GENOMIC DNA]</scope>
    <source>
        <strain evidence="3">if_2019</strain>
        <tissue evidence="2">Muscle</tissue>
    </source>
</reference>
<feature type="transmembrane region" description="Helical" evidence="1">
    <location>
        <begin position="52"/>
        <end position="69"/>
    </location>
</feature>
<dbReference type="InterPro" id="IPR024420">
    <property type="entry name" value="TRAPP_III_complex_Trs85"/>
</dbReference>
<protein>
    <submittedName>
        <fullName evidence="2">Uncharacterized protein</fullName>
    </submittedName>
</protein>
<evidence type="ECO:0000313" key="3">
    <source>
        <dbReference type="Proteomes" id="UP001482620"/>
    </source>
</evidence>
<dbReference type="Proteomes" id="UP001482620">
    <property type="component" value="Unassembled WGS sequence"/>
</dbReference>
<organism evidence="2 3">
    <name type="scientific">Ilyodon furcidens</name>
    <name type="common">goldbreast splitfin</name>
    <dbReference type="NCBI Taxonomy" id="33524"/>
    <lineage>
        <taxon>Eukaryota</taxon>
        <taxon>Metazoa</taxon>
        <taxon>Chordata</taxon>
        <taxon>Craniata</taxon>
        <taxon>Vertebrata</taxon>
        <taxon>Euteleostomi</taxon>
        <taxon>Actinopterygii</taxon>
        <taxon>Neopterygii</taxon>
        <taxon>Teleostei</taxon>
        <taxon>Neoteleostei</taxon>
        <taxon>Acanthomorphata</taxon>
        <taxon>Ovalentaria</taxon>
        <taxon>Atherinomorphae</taxon>
        <taxon>Cyprinodontiformes</taxon>
        <taxon>Goodeidae</taxon>
        <taxon>Ilyodon</taxon>
    </lineage>
</organism>
<dbReference type="PANTHER" id="PTHR12975">
    <property type="entry name" value="TRANSPORT PROTEIN TRAPP"/>
    <property type="match status" value="1"/>
</dbReference>
<sequence>MIREDHPVFLSSERNHRILAESRNTKTCKYKEQSTEAAVCGGIFFIKMANGVRNHTFFIAVIACFLLLYRNMVLAERCALLSAEILKSQGKYSEAATLLIKMTSEDSDLRSALLLEQAAHCFINMRNPMVRKFAFHMILAGHRFSKAEQ</sequence>
<accession>A0ABV0T1X8</accession>
<name>A0ABV0T1X8_9TELE</name>
<dbReference type="EMBL" id="JAHRIQ010016239">
    <property type="protein sequence ID" value="MEQ2226774.1"/>
    <property type="molecule type" value="Genomic_DNA"/>
</dbReference>
<evidence type="ECO:0000313" key="2">
    <source>
        <dbReference type="EMBL" id="MEQ2226774.1"/>
    </source>
</evidence>
<evidence type="ECO:0000256" key="1">
    <source>
        <dbReference type="SAM" id="Phobius"/>
    </source>
</evidence>
<keyword evidence="1" id="KW-0472">Membrane</keyword>
<feature type="non-terminal residue" evidence="2">
    <location>
        <position position="149"/>
    </location>
</feature>
<keyword evidence="1" id="KW-0812">Transmembrane</keyword>
<gene>
    <name evidence="2" type="ORF">ILYODFUR_030816</name>
</gene>
<keyword evidence="1" id="KW-1133">Transmembrane helix</keyword>
<proteinExistence type="predicted"/>